<dbReference type="Proteomes" id="UP000641206">
    <property type="component" value="Unassembled WGS sequence"/>
</dbReference>
<organism evidence="2 3">
    <name type="scientific">Oceanobacillus neutriphilus</name>
    <dbReference type="NCBI Taxonomy" id="531815"/>
    <lineage>
        <taxon>Bacteria</taxon>
        <taxon>Bacillati</taxon>
        <taxon>Bacillota</taxon>
        <taxon>Bacilli</taxon>
        <taxon>Bacillales</taxon>
        <taxon>Bacillaceae</taxon>
        <taxon>Oceanobacillus</taxon>
    </lineage>
</organism>
<keyword evidence="3" id="KW-1185">Reference proteome</keyword>
<dbReference type="Pfam" id="PF01381">
    <property type="entry name" value="HTH_3"/>
    <property type="match status" value="1"/>
</dbReference>
<protein>
    <recommendedName>
        <fullName evidence="1">HTH cro/C1-type domain-containing protein</fullName>
    </recommendedName>
</protein>
<accession>A0ABQ2P2F3</accession>
<name>A0ABQ2P2F3_9BACI</name>
<gene>
    <name evidence="2" type="ORF">GCM10011346_48580</name>
</gene>
<evidence type="ECO:0000313" key="3">
    <source>
        <dbReference type="Proteomes" id="UP000641206"/>
    </source>
</evidence>
<evidence type="ECO:0000259" key="1">
    <source>
        <dbReference type="PROSITE" id="PS50943"/>
    </source>
</evidence>
<dbReference type="RefSeq" id="WP_229720368.1">
    <property type="nucleotide sequence ID" value="NZ_BMLW01000020.1"/>
</dbReference>
<dbReference type="InterPro" id="IPR010982">
    <property type="entry name" value="Lambda_DNA-bd_dom_sf"/>
</dbReference>
<reference evidence="3" key="1">
    <citation type="journal article" date="2019" name="Int. J. Syst. Evol. Microbiol.">
        <title>The Global Catalogue of Microorganisms (GCM) 10K type strain sequencing project: providing services to taxonomists for standard genome sequencing and annotation.</title>
        <authorList>
            <consortium name="The Broad Institute Genomics Platform"/>
            <consortium name="The Broad Institute Genome Sequencing Center for Infectious Disease"/>
            <person name="Wu L."/>
            <person name="Ma J."/>
        </authorList>
    </citation>
    <scope>NUCLEOTIDE SEQUENCE [LARGE SCALE GENOMIC DNA]</scope>
    <source>
        <strain evidence="3">CGMCC 1.7693</strain>
    </source>
</reference>
<dbReference type="SMART" id="SM00530">
    <property type="entry name" value="HTH_XRE"/>
    <property type="match status" value="1"/>
</dbReference>
<dbReference type="PROSITE" id="PS50943">
    <property type="entry name" value="HTH_CROC1"/>
    <property type="match status" value="1"/>
</dbReference>
<dbReference type="CDD" id="cd00093">
    <property type="entry name" value="HTH_XRE"/>
    <property type="match status" value="1"/>
</dbReference>
<evidence type="ECO:0000313" key="2">
    <source>
        <dbReference type="EMBL" id="GGP16473.1"/>
    </source>
</evidence>
<dbReference type="Gene3D" id="1.10.260.40">
    <property type="entry name" value="lambda repressor-like DNA-binding domains"/>
    <property type="match status" value="1"/>
</dbReference>
<dbReference type="InterPro" id="IPR001387">
    <property type="entry name" value="Cro/C1-type_HTH"/>
</dbReference>
<feature type="domain" description="HTH cro/C1-type" evidence="1">
    <location>
        <begin position="14"/>
        <end position="59"/>
    </location>
</feature>
<dbReference type="SUPFAM" id="SSF47413">
    <property type="entry name" value="lambda repressor-like DNA-binding domains"/>
    <property type="match status" value="1"/>
</dbReference>
<proteinExistence type="predicted"/>
<dbReference type="EMBL" id="BMLW01000020">
    <property type="protein sequence ID" value="GGP16473.1"/>
    <property type="molecule type" value="Genomic_DNA"/>
</dbReference>
<sequence length="65" mass="7495">MNNNINVWIAKSRMSKKEVAKRLGVSHIVLSRWINGHSMPSLINAMKLARILDCKVDDLYKLEDE</sequence>
<comment type="caution">
    <text evidence="2">The sequence shown here is derived from an EMBL/GenBank/DDBJ whole genome shotgun (WGS) entry which is preliminary data.</text>
</comment>